<dbReference type="Proteomes" id="UP000004705">
    <property type="component" value="Chromosome"/>
</dbReference>
<dbReference type="OrthoDB" id="21568at2"/>
<dbReference type="HOGENOM" id="CLU_101758_2_0_11"/>
<dbReference type="SUPFAM" id="SSF55811">
    <property type="entry name" value="Nudix"/>
    <property type="match status" value="1"/>
</dbReference>
<dbReference type="RefSeq" id="WP_005444951.1">
    <property type="nucleotide sequence ID" value="NZ_CM001466.1"/>
</dbReference>
<organism evidence="4 5">
    <name type="scientific">Saccharomonospora azurea NA-128</name>
    <dbReference type="NCBI Taxonomy" id="882081"/>
    <lineage>
        <taxon>Bacteria</taxon>
        <taxon>Bacillati</taxon>
        <taxon>Actinomycetota</taxon>
        <taxon>Actinomycetes</taxon>
        <taxon>Pseudonocardiales</taxon>
        <taxon>Pseudonocardiaceae</taxon>
        <taxon>Saccharomonospora</taxon>
    </lineage>
</organism>
<dbReference type="CDD" id="cd03674">
    <property type="entry name" value="NUDIX_Hydrolase"/>
    <property type="match status" value="1"/>
</dbReference>
<gene>
    <name evidence="4" type="ORF">SacazDRAFT_04298</name>
</gene>
<dbReference type="EMBL" id="CM001466">
    <property type="protein sequence ID" value="EHY91142.1"/>
    <property type="molecule type" value="Genomic_DNA"/>
</dbReference>
<protein>
    <submittedName>
        <fullName evidence="4">NTP pyrophosphohydrolase</fullName>
    </submittedName>
</protein>
<dbReference type="Gene3D" id="3.90.79.10">
    <property type="entry name" value="Nucleoside Triphosphate Pyrophosphohydrolase"/>
    <property type="match status" value="1"/>
</dbReference>
<dbReference type="AlphaFoldDB" id="H8G444"/>
<dbReference type="PANTHER" id="PTHR43736">
    <property type="entry name" value="ADP-RIBOSE PYROPHOSPHATASE"/>
    <property type="match status" value="1"/>
</dbReference>
<feature type="compositionally biased region" description="Basic and acidic residues" evidence="2">
    <location>
        <begin position="192"/>
        <end position="205"/>
    </location>
</feature>
<feature type="region of interest" description="Disordered" evidence="2">
    <location>
        <begin position="179"/>
        <end position="205"/>
    </location>
</feature>
<name>H8G444_9PSEU</name>
<dbReference type="PROSITE" id="PS51462">
    <property type="entry name" value="NUDIX"/>
    <property type="match status" value="1"/>
</dbReference>
<comment type="similarity">
    <text evidence="1">Belongs to the Nudix hydrolase family.</text>
</comment>
<feature type="domain" description="Nudix hydrolase" evidence="3">
    <location>
        <begin position="46"/>
        <end position="184"/>
    </location>
</feature>
<evidence type="ECO:0000259" key="3">
    <source>
        <dbReference type="PROSITE" id="PS51462"/>
    </source>
</evidence>
<dbReference type="GO" id="GO:0016787">
    <property type="term" value="F:hydrolase activity"/>
    <property type="evidence" value="ECO:0007669"/>
    <property type="project" value="UniProtKB-KW"/>
</dbReference>
<evidence type="ECO:0000256" key="2">
    <source>
        <dbReference type="SAM" id="MobiDB-lite"/>
    </source>
</evidence>
<accession>H8G444</accession>
<evidence type="ECO:0000313" key="4">
    <source>
        <dbReference type="EMBL" id="EHY91142.1"/>
    </source>
</evidence>
<proteinExistence type="inferred from homology"/>
<dbReference type="InterPro" id="IPR000086">
    <property type="entry name" value="NUDIX_hydrolase_dom"/>
</dbReference>
<evidence type="ECO:0000256" key="1">
    <source>
        <dbReference type="ARBA" id="ARBA00005582"/>
    </source>
</evidence>
<evidence type="ECO:0000313" key="5">
    <source>
        <dbReference type="Proteomes" id="UP000004705"/>
    </source>
</evidence>
<keyword evidence="5" id="KW-1185">Reference proteome</keyword>
<sequence length="205" mass="22146">MTISDSHIAGTLAAYLRRHPAEAAQLTVPMRLLSGGSGFASRRTFPMHATVGALLVRNGTEVLLVQHRAYGITLQPGGHLESTDTTLVDAALRELTEETGVHADTVFPASTDPVYVEYGPVPARPEKNEPPHYHLDFGYAFTTAHAKVGRVQESEVTGAGWYPLATAERLVGRRIARATSTGGDARYSRPRRPADDDSPADREST</sequence>
<dbReference type="Pfam" id="PF00293">
    <property type="entry name" value="NUDIX"/>
    <property type="match status" value="1"/>
</dbReference>
<reference evidence="4 5" key="1">
    <citation type="journal article" date="2012" name="Stand. Genomic Sci.">
        <title>Genome sequence of the soil bacterium Saccharomonospora azurea type strain (NA-128(T)).</title>
        <authorList>
            <person name="Klenk H.P."/>
            <person name="Held B."/>
            <person name="Lucas S."/>
            <person name="Lapidus A."/>
            <person name="Copeland A."/>
            <person name="Hammon N."/>
            <person name="Pitluck S."/>
            <person name="Goodwin L.A."/>
            <person name="Han C."/>
            <person name="Tapia R."/>
            <person name="Brambilla E.M."/>
            <person name="Potter G."/>
            <person name="Land M."/>
            <person name="Ivanova N."/>
            <person name="Rohde M."/>
            <person name="Goker M."/>
            <person name="Detter J.C."/>
            <person name="Kyrpides N.C."/>
            <person name="Woyke T."/>
        </authorList>
    </citation>
    <scope>NUCLEOTIDE SEQUENCE [LARGE SCALE GENOMIC DNA]</scope>
    <source>
        <strain evidence="4 5">NA-128</strain>
    </source>
</reference>
<dbReference type="InterPro" id="IPR015797">
    <property type="entry name" value="NUDIX_hydrolase-like_dom_sf"/>
</dbReference>
<dbReference type="PANTHER" id="PTHR43736:SF1">
    <property type="entry name" value="DIHYDRONEOPTERIN TRIPHOSPHATE DIPHOSPHATASE"/>
    <property type="match status" value="1"/>
</dbReference>